<organism evidence="2 3">
    <name type="scientific">Entomortierella parvispora</name>
    <dbReference type="NCBI Taxonomy" id="205924"/>
    <lineage>
        <taxon>Eukaryota</taxon>
        <taxon>Fungi</taxon>
        <taxon>Fungi incertae sedis</taxon>
        <taxon>Mucoromycota</taxon>
        <taxon>Mortierellomycotina</taxon>
        <taxon>Mortierellomycetes</taxon>
        <taxon>Mortierellales</taxon>
        <taxon>Mortierellaceae</taxon>
        <taxon>Entomortierella</taxon>
    </lineage>
</organism>
<reference evidence="2" key="2">
    <citation type="journal article" date="2022" name="Microbiol. Resour. Announc.">
        <title>Whole-Genome Sequence of Entomortierella parvispora E1425, a Mucoromycotan Fungus Associated with Burkholderiaceae-Related Endosymbiotic Bacteria.</title>
        <authorList>
            <person name="Herlambang A."/>
            <person name="Guo Y."/>
            <person name="Takashima Y."/>
            <person name="Narisawa K."/>
            <person name="Ohta H."/>
            <person name="Nishizawa T."/>
        </authorList>
    </citation>
    <scope>NUCLEOTIDE SEQUENCE</scope>
    <source>
        <strain evidence="2">E1425</strain>
    </source>
</reference>
<evidence type="ECO:0000256" key="1">
    <source>
        <dbReference type="SAM" id="MobiDB-lite"/>
    </source>
</evidence>
<gene>
    <name evidence="2" type="ORF">EMPS_08676</name>
</gene>
<keyword evidence="3" id="KW-1185">Reference proteome</keyword>
<feature type="region of interest" description="Disordered" evidence="1">
    <location>
        <begin position="158"/>
        <end position="208"/>
    </location>
</feature>
<evidence type="ECO:0000313" key="3">
    <source>
        <dbReference type="Proteomes" id="UP000827284"/>
    </source>
</evidence>
<dbReference type="OrthoDB" id="630895at2759"/>
<comment type="caution">
    <text evidence="2">The sequence shown here is derived from an EMBL/GenBank/DDBJ whole genome shotgun (WGS) entry which is preliminary data.</text>
</comment>
<evidence type="ECO:0000313" key="2">
    <source>
        <dbReference type="EMBL" id="GJJ76317.1"/>
    </source>
</evidence>
<sequence>MPDINQDDSKDSQGRQDIVPAVYRLAPEVILHVLSFFDYTDRPSRLLPILTLCKDWARLALILLYEEPVLKLKTLDSFLNTLRLQDSLQQDQKPFWDPSSSSCSLTGDHSRALGIDYRSLIKKPCQIVGQAAPTKPDLIKLWDLQQLLWAVPALQLPDSPSPSPSPSPSLESTSFSPSASPAPSSSSTFSRPSTPTSKPVLVRRPKRLRPRPGPVVMYLNVSEAFTAVTHYVLLEVPGMRLRRFNFQWHLGTPLQDILQTQLPYLTEISLTKPPIRRETFIELARLVDPANRTEDGGSGHIGGIQSLSVKFCQEMSRPILSEFAYSCGPTLQSLEIRNKPWTFRLEDNHGLFPEEGPRGWLRPLGYDAAGDGSFGWQPCSNCESNIRMSTKGVALNHLLHGPDPTGDGLESEDPASETDSRMDLALLDFAKSSPHLERVRVQGLTWLSDKCLTGLGYMSNKTPLKTIEILDSFYGCFLTLQGLLRVCGPKLEELVVDRKSCWRTTTKPTPEVVSELLCSDCAHHFEVASAKELRVSTGDRILWGLLEKGVWPGLVPAAHSINGMRKLTLIEHRVSVGTLKAVMKRWPMTLEVLRLSVFRCSNKELYEALITPTAESKLTSVLESITLELSWVDKEEDTLAAIVVEVFAAHSRLALIQINKRKWNRGEL</sequence>
<reference evidence="2" key="1">
    <citation type="submission" date="2021-11" db="EMBL/GenBank/DDBJ databases">
        <authorList>
            <person name="Herlambang A."/>
            <person name="Guo Y."/>
            <person name="Takashima Y."/>
            <person name="Nishizawa T."/>
        </authorList>
    </citation>
    <scope>NUCLEOTIDE SEQUENCE</scope>
    <source>
        <strain evidence="2">E1425</strain>
    </source>
</reference>
<feature type="compositionally biased region" description="Low complexity" evidence="1">
    <location>
        <begin position="168"/>
        <end position="200"/>
    </location>
</feature>
<name>A0A9P3HGQ9_9FUNG</name>
<proteinExistence type="predicted"/>
<evidence type="ECO:0008006" key="4">
    <source>
        <dbReference type="Google" id="ProtNLM"/>
    </source>
</evidence>
<dbReference type="EMBL" id="BQFW01000012">
    <property type="protein sequence ID" value="GJJ76317.1"/>
    <property type="molecule type" value="Genomic_DNA"/>
</dbReference>
<accession>A0A9P3HGQ9</accession>
<protein>
    <recommendedName>
        <fullName evidence="4">F-box domain-containing protein</fullName>
    </recommendedName>
</protein>
<dbReference type="Proteomes" id="UP000827284">
    <property type="component" value="Unassembled WGS sequence"/>
</dbReference>
<dbReference type="AlphaFoldDB" id="A0A9P3HGQ9"/>